<name>A0ABS8RNZ0_DATST</name>
<protein>
    <recommendedName>
        <fullName evidence="1">F-box domain-containing protein</fullName>
    </recommendedName>
</protein>
<dbReference type="InterPro" id="IPR001810">
    <property type="entry name" value="F-box_dom"/>
</dbReference>
<evidence type="ECO:0000313" key="3">
    <source>
        <dbReference type="Proteomes" id="UP000823775"/>
    </source>
</evidence>
<evidence type="ECO:0000259" key="1">
    <source>
        <dbReference type="PROSITE" id="PS50181"/>
    </source>
</evidence>
<dbReference type="Proteomes" id="UP000823775">
    <property type="component" value="Unassembled WGS sequence"/>
</dbReference>
<accession>A0ABS8RNZ0</accession>
<dbReference type="Gene3D" id="1.20.1280.50">
    <property type="match status" value="1"/>
</dbReference>
<reference evidence="2 3" key="1">
    <citation type="journal article" date="2021" name="BMC Genomics">
        <title>Datura genome reveals duplications of psychoactive alkaloid biosynthetic genes and high mutation rate following tissue culture.</title>
        <authorList>
            <person name="Rajewski A."/>
            <person name="Carter-House D."/>
            <person name="Stajich J."/>
            <person name="Litt A."/>
        </authorList>
    </citation>
    <scope>NUCLEOTIDE SEQUENCE [LARGE SCALE GENOMIC DNA]</scope>
    <source>
        <strain evidence="2">AR-01</strain>
    </source>
</reference>
<organism evidence="2 3">
    <name type="scientific">Datura stramonium</name>
    <name type="common">Jimsonweed</name>
    <name type="synonym">Common thornapple</name>
    <dbReference type="NCBI Taxonomy" id="4076"/>
    <lineage>
        <taxon>Eukaryota</taxon>
        <taxon>Viridiplantae</taxon>
        <taxon>Streptophyta</taxon>
        <taxon>Embryophyta</taxon>
        <taxon>Tracheophyta</taxon>
        <taxon>Spermatophyta</taxon>
        <taxon>Magnoliopsida</taxon>
        <taxon>eudicotyledons</taxon>
        <taxon>Gunneridae</taxon>
        <taxon>Pentapetalae</taxon>
        <taxon>asterids</taxon>
        <taxon>lamiids</taxon>
        <taxon>Solanales</taxon>
        <taxon>Solanaceae</taxon>
        <taxon>Solanoideae</taxon>
        <taxon>Datureae</taxon>
        <taxon>Datura</taxon>
    </lineage>
</organism>
<dbReference type="Pfam" id="PF03478">
    <property type="entry name" value="Beta-prop_KIB1-4"/>
    <property type="match status" value="1"/>
</dbReference>
<dbReference type="InterPro" id="IPR005174">
    <property type="entry name" value="KIB1-4_b-propeller"/>
</dbReference>
<gene>
    <name evidence="2" type="ORF">HAX54_040771</name>
</gene>
<proteinExistence type="predicted"/>
<comment type="caution">
    <text evidence="2">The sequence shown here is derived from an EMBL/GenBank/DDBJ whole genome shotgun (WGS) entry which is preliminary data.</text>
</comment>
<dbReference type="Pfam" id="PF00646">
    <property type="entry name" value="F-box"/>
    <property type="match status" value="1"/>
</dbReference>
<dbReference type="PANTHER" id="PTHR33127:SF20">
    <property type="entry name" value="F-BOX DOMAIN-CONTAINING PROTEIN"/>
    <property type="match status" value="1"/>
</dbReference>
<dbReference type="InterPro" id="IPR036047">
    <property type="entry name" value="F-box-like_dom_sf"/>
</dbReference>
<dbReference type="EMBL" id="JACEIK010000058">
    <property type="protein sequence ID" value="MCD7448327.1"/>
    <property type="molecule type" value="Genomic_DNA"/>
</dbReference>
<dbReference type="SUPFAM" id="SSF81383">
    <property type="entry name" value="F-box domain"/>
    <property type="match status" value="1"/>
</dbReference>
<dbReference type="PANTHER" id="PTHR33127">
    <property type="entry name" value="TRANSMEMBRANE PROTEIN"/>
    <property type="match status" value="1"/>
</dbReference>
<evidence type="ECO:0000313" key="2">
    <source>
        <dbReference type="EMBL" id="MCD7448327.1"/>
    </source>
</evidence>
<sequence>MVSLRAWCDLPSEILREIANGLGLVDLLGFRGVCKDWRSASFTASALIESACDKPCFLLHSDRDEKTILFNPSTNKNYTINIPELKESTCLASAQGWLLVSQKGHIFFFCPFSRAKIDLPPLLQESVISPGAAVFTSPPWSVDCVTAIIYEKDNHIMELNVLERGGSSSWMKYEYDCKMEQKNFSVVKGATSHDGCFYFMGDKNKLLTFTLKDKRFELYTIVYESKNPNVECLPFRFKEKCFSRNDLKKQMNLGDDVAISTCGTSYSGSDSEILIKNENIEAMEGTEAQHFKGVWIQPRFFQLPPNYSWSL</sequence>
<keyword evidence="3" id="KW-1185">Reference proteome</keyword>
<feature type="domain" description="F-box" evidence="1">
    <location>
        <begin position="4"/>
        <end position="51"/>
    </location>
</feature>
<dbReference type="PROSITE" id="PS50181">
    <property type="entry name" value="FBOX"/>
    <property type="match status" value="1"/>
</dbReference>